<dbReference type="InterPro" id="IPR024983">
    <property type="entry name" value="CHAT_dom"/>
</dbReference>
<feature type="domain" description="CHAT" evidence="2">
    <location>
        <begin position="823"/>
        <end position="1107"/>
    </location>
</feature>
<gene>
    <name evidence="3" type="ORF">BT96DRAFT_811752</name>
</gene>
<dbReference type="PANTHER" id="PTHR19959:SF119">
    <property type="entry name" value="FUNGAL LIPASE-LIKE DOMAIN-CONTAINING PROTEIN"/>
    <property type="match status" value="1"/>
</dbReference>
<dbReference type="SUPFAM" id="SSF81901">
    <property type="entry name" value="HCP-like"/>
    <property type="match status" value="1"/>
</dbReference>
<evidence type="ECO:0000313" key="3">
    <source>
        <dbReference type="EMBL" id="KAE9405860.1"/>
    </source>
</evidence>
<evidence type="ECO:0000313" key="4">
    <source>
        <dbReference type="Proteomes" id="UP000799118"/>
    </source>
</evidence>
<reference evidence="3" key="1">
    <citation type="journal article" date="2019" name="Environ. Microbiol.">
        <title>Fungal ecological strategies reflected in gene transcription - a case study of two litter decomposers.</title>
        <authorList>
            <person name="Barbi F."/>
            <person name="Kohler A."/>
            <person name="Barry K."/>
            <person name="Baskaran P."/>
            <person name="Daum C."/>
            <person name="Fauchery L."/>
            <person name="Ihrmark K."/>
            <person name="Kuo A."/>
            <person name="LaButti K."/>
            <person name="Lipzen A."/>
            <person name="Morin E."/>
            <person name="Grigoriev I.V."/>
            <person name="Henrissat B."/>
            <person name="Lindahl B."/>
            <person name="Martin F."/>
        </authorList>
    </citation>
    <scope>NUCLEOTIDE SEQUENCE</scope>
    <source>
        <strain evidence="3">JB14</strain>
    </source>
</reference>
<accession>A0A6A4I7D1</accession>
<dbReference type="InterPro" id="IPR011990">
    <property type="entry name" value="TPR-like_helical_dom_sf"/>
</dbReference>
<proteinExistence type="predicted"/>
<dbReference type="Proteomes" id="UP000799118">
    <property type="component" value="Unassembled WGS sequence"/>
</dbReference>
<feature type="compositionally biased region" description="Polar residues" evidence="1">
    <location>
        <begin position="704"/>
        <end position="719"/>
    </location>
</feature>
<dbReference type="AlphaFoldDB" id="A0A6A4I7D1"/>
<protein>
    <recommendedName>
        <fullName evidence="2">CHAT domain-containing protein</fullName>
    </recommendedName>
</protein>
<dbReference type="SUPFAM" id="SSF48452">
    <property type="entry name" value="TPR-like"/>
    <property type="match status" value="1"/>
</dbReference>
<dbReference type="Gene3D" id="1.25.40.10">
    <property type="entry name" value="Tetratricopeptide repeat domain"/>
    <property type="match status" value="4"/>
</dbReference>
<dbReference type="Pfam" id="PF12770">
    <property type="entry name" value="CHAT"/>
    <property type="match status" value="1"/>
</dbReference>
<feature type="region of interest" description="Disordered" evidence="1">
    <location>
        <begin position="702"/>
        <end position="722"/>
    </location>
</feature>
<sequence>MDRPIKLNNLGNAFQLRFDCLGLLDDLDQAIAAKEQLVDLIPDDNVTKPSLLSDLSNVLQQQFSCSGKLIHIEKTILTRQRAVDLLHDANPFKSAILNNLGIALQLRFGQARDLNDIKQAIAVFQKAVDLTSDGYMDKPRKLNNLGNALQSQFDHLRALADMDRAINARQKAVALTSNDHADKPALLNNLGDAFKSRFDHSKNINDINSALVAKQQAVDLVPEGHRSKMDRLNNLGNVFKSRFDFQGKLDDIQKAIALFQESVNLTKKGDAGKPIKLDNLGLALQSRFSCLKNIQDIETAIDVHKLAVKLTHKGHFDRPRQLNHYGDALLTQFDRTGRLEDLEKGILFLQRAVDANPEGHADTPHRLSNLGVAFESRFLRLREVHDIEKAIIANQKAVDLIPDGHFHKPGLLANLGNALHLKFEHAHKVEDINEAITVKQQAVDLSLDNPNRPARLNNLANALRTRFDYLGEQPDIKRAIRVMQEAMDLAPDVHTLKPIWLSNFGIIFRSKFFRSKKLKDLDRSISLQKKAVELMPNDHATKATLMRNLGNAFNSRFLYFKAASDLETACSFYQNASLKTSGDPVVQLEAAIYWSQRTSSLDSSMMAFKRFIELIPRVVWLGQKVHYRYRNLPIIGKAISAAAACAIKAQNFPQAVEWLEEGRSIVWGQILQLRTPLDELQKEYPDKARELRIISQALEAAGTMSESESQNNESDFRNSSLEEETQTHCRFARRYGDLLDEIRGLKGFESFFKPRKFHELASASARTSVVILNAAESSCDALVLCNPTDDVRHIPLPILDHQQNLGRLKLKTSKKVDHSASLQRLLAELWSNIVQPILSQINSLPASDHGLLPHITWCATGPFAFLPLHAAGIYASPDSKKNMNISDFAVSSYTTNLSHLLISGSKHRKKHPRILAISQPHAEGFQDIPKTVTEVEGIKIYLPQGQLHHLNGSEATVDAVLEQMRHHEWVHLACHGLQDVEKPLECAFVLHDNKLKLERLMAQSLENAELAVLSACQTATGDQTLPEESVHLAAGMLSVGYPSVIATMWAIHDSDGPIMTSKLYEYLFKHQELVLSPAYALHEAMKHLKEKIGVKEFERWVPFVHFGL</sequence>
<name>A0A6A4I7D1_9AGAR</name>
<organism evidence="3 4">
    <name type="scientific">Gymnopus androsaceus JB14</name>
    <dbReference type="NCBI Taxonomy" id="1447944"/>
    <lineage>
        <taxon>Eukaryota</taxon>
        <taxon>Fungi</taxon>
        <taxon>Dikarya</taxon>
        <taxon>Basidiomycota</taxon>
        <taxon>Agaricomycotina</taxon>
        <taxon>Agaricomycetes</taxon>
        <taxon>Agaricomycetidae</taxon>
        <taxon>Agaricales</taxon>
        <taxon>Marasmiineae</taxon>
        <taxon>Omphalotaceae</taxon>
        <taxon>Gymnopus</taxon>
    </lineage>
</organism>
<keyword evidence="4" id="KW-1185">Reference proteome</keyword>
<evidence type="ECO:0000259" key="2">
    <source>
        <dbReference type="Pfam" id="PF12770"/>
    </source>
</evidence>
<dbReference type="Pfam" id="PF13374">
    <property type="entry name" value="TPR_10"/>
    <property type="match status" value="1"/>
</dbReference>
<evidence type="ECO:0000256" key="1">
    <source>
        <dbReference type="SAM" id="MobiDB-lite"/>
    </source>
</evidence>
<dbReference type="EMBL" id="ML769406">
    <property type="protein sequence ID" value="KAE9405860.1"/>
    <property type="molecule type" value="Genomic_DNA"/>
</dbReference>
<dbReference type="PANTHER" id="PTHR19959">
    <property type="entry name" value="KINESIN LIGHT CHAIN"/>
    <property type="match status" value="1"/>
</dbReference>
<dbReference type="OrthoDB" id="9991317at2759"/>